<dbReference type="InterPro" id="IPR028976">
    <property type="entry name" value="CheC-like_sf"/>
</dbReference>
<keyword evidence="13" id="KW-0969">Cilium</keyword>
<keyword evidence="6" id="KW-0145">Chemotaxis</keyword>
<evidence type="ECO:0000256" key="8">
    <source>
        <dbReference type="ARBA" id="ARBA00022779"/>
    </source>
</evidence>
<dbReference type="GO" id="GO:0050918">
    <property type="term" value="P:positive chemotaxis"/>
    <property type="evidence" value="ECO:0007669"/>
    <property type="project" value="TreeGrafter"/>
</dbReference>
<evidence type="ECO:0000256" key="3">
    <source>
        <dbReference type="ARBA" id="ARBA00011049"/>
    </source>
</evidence>
<evidence type="ECO:0000256" key="7">
    <source>
        <dbReference type="ARBA" id="ARBA00022519"/>
    </source>
</evidence>
<dbReference type="Gene3D" id="2.30.330.10">
    <property type="entry name" value="SpoA-like"/>
    <property type="match status" value="1"/>
</dbReference>
<keyword evidence="7" id="KW-0997">Cell inner membrane</keyword>
<dbReference type="Pfam" id="PF01052">
    <property type="entry name" value="FliMN_C"/>
    <property type="match status" value="1"/>
</dbReference>
<comment type="function">
    <text evidence="11">FliM is one of three proteins (FliG, FliN, FliM) that forms the rotor-mounted switch complex (C ring), located at the base of the basal body. This complex interacts with the CheY and CheZ chemotaxis proteins, in addition to contacting components of the motor that determine the direction of flagellar rotation.</text>
</comment>
<evidence type="ECO:0000256" key="1">
    <source>
        <dbReference type="ARBA" id="ARBA00004117"/>
    </source>
</evidence>
<dbReference type="RefSeq" id="WP_115692126.1">
    <property type="nucleotide sequence ID" value="NZ_CP031417.1"/>
</dbReference>
<feature type="domain" description="Flagellar motor switch protein FliN-like C-terminal" evidence="12">
    <location>
        <begin position="227"/>
        <end position="295"/>
    </location>
</feature>
<dbReference type="GO" id="GO:0005886">
    <property type="term" value="C:plasma membrane"/>
    <property type="evidence" value="ECO:0007669"/>
    <property type="project" value="UniProtKB-SubCell"/>
</dbReference>
<evidence type="ECO:0000313" key="13">
    <source>
        <dbReference type="EMBL" id="AXK81747.1"/>
    </source>
</evidence>
<dbReference type="PANTHER" id="PTHR30034:SF3">
    <property type="entry name" value="FLAGELLAR MOTOR SWITCH PROTEIN FLIM"/>
    <property type="match status" value="1"/>
</dbReference>
<keyword evidence="13" id="KW-0282">Flagellum</keyword>
<dbReference type="SUPFAM" id="SSF103039">
    <property type="entry name" value="CheC-like"/>
    <property type="match status" value="1"/>
</dbReference>
<dbReference type="InterPro" id="IPR001689">
    <property type="entry name" value="Flag_FliM"/>
</dbReference>
<protein>
    <recommendedName>
        <fullName evidence="4">Flagellar motor switch protein FliM</fullName>
    </recommendedName>
</protein>
<evidence type="ECO:0000256" key="5">
    <source>
        <dbReference type="ARBA" id="ARBA00022475"/>
    </source>
</evidence>
<dbReference type="PANTHER" id="PTHR30034">
    <property type="entry name" value="FLAGELLAR MOTOR SWITCH PROTEIN FLIM"/>
    <property type="match status" value="1"/>
</dbReference>
<organism evidence="13 14">
    <name type="scientific">Pseudolabrys taiwanensis</name>
    <dbReference type="NCBI Taxonomy" id="331696"/>
    <lineage>
        <taxon>Bacteria</taxon>
        <taxon>Pseudomonadati</taxon>
        <taxon>Pseudomonadota</taxon>
        <taxon>Alphaproteobacteria</taxon>
        <taxon>Hyphomicrobiales</taxon>
        <taxon>Xanthobacteraceae</taxon>
        <taxon>Pseudolabrys</taxon>
    </lineage>
</organism>
<keyword evidence="9" id="KW-0472">Membrane</keyword>
<proteinExistence type="inferred from homology"/>
<dbReference type="OrthoDB" id="9806941at2"/>
<keyword evidence="14" id="KW-1185">Reference proteome</keyword>
<keyword evidence="5" id="KW-1003">Cell membrane</keyword>
<keyword evidence="13" id="KW-0966">Cell projection</keyword>
<keyword evidence="10" id="KW-0975">Bacterial flagellum</keyword>
<sequence length="310" mass="34655">MSEARRGRSDQGSDQLLGAAGLSVERMPMLHVIFDQMANLCAESLRSLSPSQSYFWLSTVGSSRLADVLDRYEDAVAAVYHAQAWDSRILIGFDREFVFTMIELMFGADGAEPPLDSTRVFSNVELRLAQALFERFGKALQSSFSRATDVTFALERIETRMDFLAIGRPNNMVVYAKVLLQGLDRGGEMFIVIPHSALNPLRQALAQIVSGESASADPNWSKQLHSEIQRAEVVLKAVLEEKMLTLGEVAEFRVGQVIKLNANPDTLVRLECNNQRLFWCRMGQLNGAYSLQVKESADQKREFIDGILSR</sequence>
<keyword evidence="8" id="KW-0283">Flagellar rotation</keyword>
<accession>A0A345ZXV0</accession>
<name>A0A345ZXV0_9HYPH</name>
<comment type="subcellular location">
    <subcellularLocation>
        <location evidence="1">Bacterial flagellum basal body</location>
    </subcellularLocation>
    <subcellularLocation>
        <location evidence="2">Cell inner membrane</location>
        <topology evidence="2">Peripheral membrane protein</topology>
    </subcellularLocation>
</comment>
<dbReference type="InterPro" id="IPR036429">
    <property type="entry name" value="SpoA-like_sf"/>
</dbReference>
<evidence type="ECO:0000256" key="4">
    <source>
        <dbReference type="ARBA" id="ARBA00021898"/>
    </source>
</evidence>
<dbReference type="AlphaFoldDB" id="A0A345ZXV0"/>
<dbReference type="EMBL" id="CP031417">
    <property type="protein sequence ID" value="AXK81747.1"/>
    <property type="molecule type" value="Genomic_DNA"/>
</dbReference>
<reference evidence="13 14" key="1">
    <citation type="submission" date="2018-07" db="EMBL/GenBank/DDBJ databases">
        <authorList>
            <person name="Quirk P.G."/>
            <person name="Krulwich T.A."/>
        </authorList>
    </citation>
    <scope>NUCLEOTIDE SEQUENCE [LARGE SCALE GENOMIC DNA]</scope>
    <source>
        <strain evidence="13 14">CC-BB4</strain>
    </source>
</reference>
<comment type="similarity">
    <text evidence="3">Belongs to the FliM family.</text>
</comment>
<dbReference type="GO" id="GO:0071978">
    <property type="term" value="P:bacterial-type flagellum-dependent swarming motility"/>
    <property type="evidence" value="ECO:0007669"/>
    <property type="project" value="TreeGrafter"/>
</dbReference>
<evidence type="ECO:0000256" key="6">
    <source>
        <dbReference type="ARBA" id="ARBA00022500"/>
    </source>
</evidence>
<dbReference type="KEGG" id="ptaw:DW352_15190"/>
<dbReference type="InterPro" id="IPR001543">
    <property type="entry name" value="FliN-like_C"/>
</dbReference>
<gene>
    <name evidence="13" type="ORF">DW352_15190</name>
</gene>
<evidence type="ECO:0000259" key="12">
    <source>
        <dbReference type="Pfam" id="PF01052"/>
    </source>
</evidence>
<evidence type="ECO:0000256" key="2">
    <source>
        <dbReference type="ARBA" id="ARBA00004417"/>
    </source>
</evidence>
<dbReference type="Pfam" id="PF02154">
    <property type="entry name" value="FliM"/>
    <property type="match status" value="1"/>
</dbReference>
<dbReference type="Proteomes" id="UP000254889">
    <property type="component" value="Chromosome"/>
</dbReference>
<evidence type="ECO:0000256" key="10">
    <source>
        <dbReference type="ARBA" id="ARBA00023143"/>
    </source>
</evidence>
<evidence type="ECO:0000256" key="9">
    <source>
        <dbReference type="ARBA" id="ARBA00023136"/>
    </source>
</evidence>
<dbReference type="Gene3D" id="3.40.1550.10">
    <property type="entry name" value="CheC-like"/>
    <property type="match status" value="1"/>
</dbReference>
<dbReference type="GO" id="GO:0009425">
    <property type="term" value="C:bacterial-type flagellum basal body"/>
    <property type="evidence" value="ECO:0007669"/>
    <property type="project" value="UniProtKB-SubCell"/>
</dbReference>
<dbReference type="CDD" id="cd17908">
    <property type="entry name" value="FliM"/>
    <property type="match status" value="1"/>
</dbReference>
<dbReference type="SUPFAM" id="SSF101801">
    <property type="entry name" value="Surface presentation of antigens (SPOA)"/>
    <property type="match status" value="1"/>
</dbReference>
<evidence type="ECO:0000256" key="11">
    <source>
        <dbReference type="ARBA" id="ARBA00025044"/>
    </source>
</evidence>
<evidence type="ECO:0000313" key="14">
    <source>
        <dbReference type="Proteomes" id="UP000254889"/>
    </source>
</evidence>
<dbReference type="GO" id="GO:0003774">
    <property type="term" value="F:cytoskeletal motor activity"/>
    <property type="evidence" value="ECO:0007669"/>
    <property type="project" value="InterPro"/>
</dbReference>